<accession>A0ABR7XEN2</accession>
<organism evidence="1 2">
    <name type="scientific">Pontibacter aquaedesilientis</name>
    <dbReference type="NCBI Taxonomy" id="2766980"/>
    <lineage>
        <taxon>Bacteria</taxon>
        <taxon>Pseudomonadati</taxon>
        <taxon>Bacteroidota</taxon>
        <taxon>Cytophagia</taxon>
        <taxon>Cytophagales</taxon>
        <taxon>Hymenobacteraceae</taxon>
        <taxon>Pontibacter</taxon>
    </lineage>
</organism>
<protein>
    <submittedName>
        <fullName evidence="1">DUF3800 domain-containing protein</fullName>
    </submittedName>
</protein>
<dbReference type="EMBL" id="JACXAJ010000002">
    <property type="protein sequence ID" value="MBD1396754.1"/>
    <property type="molecule type" value="Genomic_DNA"/>
</dbReference>
<gene>
    <name evidence="1" type="ORF">H9Q13_06210</name>
</gene>
<keyword evidence="2" id="KW-1185">Reference proteome</keyword>
<dbReference type="RefSeq" id="WP_191182909.1">
    <property type="nucleotide sequence ID" value="NZ_JACXAJ010000002.1"/>
</dbReference>
<evidence type="ECO:0000313" key="2">
    <source>
        <dbReference type="Proteomes" id="UP000625551"/>
    </source>
</evidence>
<comment type="caution">
    <text evidence="1">The sequence shown here is derived from an EMBL/GenBank/DDBJ whole genome shotgun (WGS) entry which is preliminary data.</text>
</comment>
<dbReference type="InterPro" id="IPR024524">
    <property type="entry name" value="DUF3800"/>
</dbReference>
<dbReference type="Proteomes" id="UP000625551">
    <property type="component" value="Unassembled WGS sequence"/>
</dbReference>
<evidence type="ECO:0000313" key="1">
    <source>
        <dbReference type="EMBL" id="MBD1396754.1"/>
    </source>
</evidence>
<reference evidence="1 2" key="1">
    <citation type="submission" date="2020-09" db="EMBL/GenBank/DDBJ databases">
        <title>Genome sequencing and assembly of Pontibacter sp.</title>
        <authorList>
            <person name="Chhetri G."/>
        </authorList>
    </citation>
    <scope>NUCLEOTIDE SEQUENCE [LARGE SCALE GENOMIC DNA]</scope>
    <source>
        <strain evidence="1 2">JH31</strain>
    </source>
</reference>
<sequence>MNIEVYCDESGLEALANKTAHKYVGIGGIWIPADKRATFKEQLNRIKAAHNIHSEIKWKKVSPKYIDFYINLIDYFFALDFLRFRVILIEAQKVDNCSYNDSDNELSFYKFYYQLLHHWIFDYNQYDIFLDLKVNRNKGRLNELHRVLSNANLFSKIKQVQGLPSEQSAGIQLADFFTGLVTSKMNNEVSESAKFKLIKYVEKEYLRKEINHTSYTEEKFNIFKINLRGEW</sequence>
<dbReference type="Pfam" id="PF12686">
    <property type="entry name" value="DUF3800"/>
    <property type="match status" value="1"/>
</dbReference>
<name>A0ABR7XEN2_9BACT</name>
<proteinExistence type="predicted"/>